<dbReference type="Proteomes" id="UP000070544">
    <property type="component" value="Unassembled WGS sequence"/>
</dbReference>
<feature type="transmembrane region" description="Helical" evidence="6">
    <location>
        <begin position="12"/>
        <end position="34"/>
    </location>
</feature>
<evidence type="ECO:0000313" key="9">
    <source>
        <dbReference type="Proteomes" id="UP000070544"/>
    </source>
</evidence>
<evidence type="ECO:0000256" key="1">
    <source>
        <dbReference type="ARBA" id="ARBA00007992"/>
    </source>
</evidence>
<keyword evidence="6" id="KW-1133">Transmembrane helix</keyword>
<sequence length="486" mass="53915">MATTTAIPRRKVAIVGAGIAGPAFALHILLHPLLRQQYAPLLIDPALRNTPRQASVQDQKEDSTAGAAVILFPNGLRALYRLGLRPQLERYSTELSSISFWSATGNSLTSPRFLSRTINPSYAYDVASNGRAIAREDLRHVLLGRMEEVAQEDFPEMTLAETVERYEALDDGRTRLHFAHGGGSFDADLVVGADGVWSRVRRRILECRDPATAAPKWDPTYMGGSGFYAVTKPLDESVIQSPQWNCSHGMLLDRGNITTSPLPEGRMRWDIQLADDVPPLPPLRAIATRALPDVPSDPWSTDWTSRIHSPSYPRKSTMSVLERFFSLAHPASVSFRHLVEMSERIVRSPLRQKVWDADDIQCGNTVLVGDAARVMLPSSGQGTSFAIEDAAVLANCLLQLPSTSSSLREALSSYAVIRVPRSTRMSVVSRFAGNLALGEKWYWRLMRDVAARSGGPDMKRSKSQSFGAWPFDFDVEDMHLEDRRED</sequence>
<keyword evidence="3" id="KW-0274">FAD</keyword>
<dbReference type="PANTHER" id="PTHR13789:SF309">
    <property type="entry name" value="PUTATIVE (AFU_ORTHOLOGUE AFUA_6G14510)-RELATED"/>
    <property type="match status" value="1"/>
</dbReference>
<keyword evidence="5" id="KW-0503">Monooxygenase</keyword>
<reference evidence="8 9" key="1">
    <citation type="journal article" date="2015" name="Genome Biol. Evol.">
        <title>Phylogenomic analyses indicate that early fungi evolved digesting cell walls of algal ancestors of land plants.</title>
        <authorList>
            <person name="Chang Y."/>
            <person name="Wang S."/>
            <person name="Sekimoto S."/>
            <person name="Aerts A.L."/>
            <person name="Choi C."/>
            <person name="Clum A."/>
            <person name="LaButti K.M."/>
            <person name="Lindquist E.A."/>
            <person name="Yee Ngan C."/>
            <person name="Ohm R.A."/>
            <person name="Salamov A.A."/>
            <person name="Grigoriev I.V."/>
            <person name="Spatafora J.W."/>
            <person name="Berbee M.L."/>
        </authorList>
    </citation>
    <scope>NUCLEOTIDE SEQUENCE [LARGE SCALE GENOMIC DNA]</scope>
    <source>
        <strain evidence="8 9">JEL478</strain>
    </source>
</reference>
<evidence type="ECO:0000256" key="6">
    <source>
        <dbReference type="SAM" id="Phobius"/>
    </source>
</evidence>
<dbReference type="AlphaFoldDB" id="A0A139AFA7"/>
<dbReference type="Gene3D" id="3.50.50.60">
    <property type="entry name" value="FAD/NAD(P)-binding domain"/>
    <property type="match status" value="1"/>
</dbReference>
<dbReference type="InterPro" id="IPR036188">
    <property type="entry name" value="FAD/NAD-bd_sf"/>
</dbReference>
<dbReference type="GO" id="GO:0004497">
    <property type="term" value="F:monooxygenase activity"/>
    <property type="evidence" value="ECO:0007669"/>
    <property type="project" value="UniProtKB-KW"/>
</dbReference>
<keyword evidence="2" id="KW-0285">Flavoprotein</keyword>
<dbReference type="SUPFAM" id="SSF51905">
    <property type="entry name" value="FAD/NAD(P)-binding domain"/>
    <property type="match status" value="1"/>
</dbReference>
<keyword evidence="6" id="KW-0812">Transmembrane</keyword>
<dbReference type="EMBL" id="KQ965762">
    <property type="protein sequence ID" value="KXS15467.1"/>
    <property type="molecule type" value="Genomic_DNA"/>
</dbReference>
<dbReference type="PANTHER" id="PTHR13789">
    <property type="entry name" value="MONOOXYGENASE"/>
    <property type="match status" value="1"/>
</dbReference>
<name>A0A139AFA7_GONPJ</name>
<keyword evidence="4" id="KW-0560">Oxidoreductase</keyword>
<keyword evidence="6" id="KW-0472">Membrane</keyword>
<evidence type="ECO:0000256" key="2">
    <source>
        <dbReference type="ARBA" id="ARBA00022630"/>
    </source>
</evidence>
<gene>
    <name evidence="8" type="ORF">M427DRAFT_56810</name>
</gene>
<comment type="similarity">
    <text evidence="1">Belongs to the paxM FAD-dependent monooxygenase family.</text>
</comment>
<protein>
    <submittedName>
        <fullName evidence="8">FAD/NAD(P)-binding domain-containing protein</fullName>
    </submittedName>
</protein>
<proteinExistence type="inferred from homology"/>
<dbReference type="OrthoDB" id="16820at2759"/>
<evidence type="ECO:0000313" key="8">
    <source>
        <dbReference type="EMBL" id="KXS15467.1"/>
    </source>
</evidence>
<feature type="domain" description="FAD-binding" evidence="7">
    <location>
        <begin position="351"/>
        <end position="425"/>
    </location>
</feature>
<organism evidence="8 9">
    <name type="scientific">Gonapodya prolifera (strain JEL478)</name>
    <name type="common">Monoblepharis prolifera</name>
    <dbReference type="NCBI Taxonomy" id="1344416"/>
    <lineage>
        <taxon>Eukaryota</taxon>
        <taxon>Fungi</taxon>
        <taxon>Fungi incertae sedis</taxon>
        <taxon>Chytridiomycota</taxon>
        <taxon>Chytridiomycota incertae sedis</taxon>
        <taxon>Monoblepharidomycetes</taxon>
        <taxon>Monoblepharidales</taxon>
        <taxon>Gonapodyaceae</taxon>
        <taxon>Gonapodya</taxon>
    </lineage>
</organism>
<keyword evidence="9" id="KW-1185">Reference proteome</keyword>
<dbReference type="Pfam" id="PF01494">
    <property type="entry name" value="FAD_binding_3"/>
    <property type="match status" value="1"/>
</dbReference>
<dbReference type="GO" id="GO:0071949">
    <property type="term" value="F:FAD binding"/>
    <property type="evidence" value="ECO:0007669"/>
    <property type="project" value="InterPro"/>
</dbReference>
<dbReference type="OMA" id="AMYFERA"/>
<evidence type="ECO:0000256" key="3">
    <source>
        <dbReference type="ARBA" id="ARBA00022827"/>
    </source>
</evidence>
<evidence type="ECO:0000256" key="5">
    <source>
        <dbReference type="ARBA" id="ARBA00023033"/>
    </source>
</evidence>
<dbReference type="InterPro" id="IPR002938">
    <property type="entry name" value="FAD-bd"/>
</dbReference>
<dbReference type="STRING" id="1344416.A0A139AFA7"/>
<dbReference type="PRINTS" id="PR00420">
    <property type="entry name" value="RNGMNOXGNASE"/>
</dbReference>
<dbReference type="InterPro" id="IPR050493">
    <property type="entry name" value="FAD-dep_Monooxygenase_BioMet"/>
</dbReference>
<evidence type="ECO:0000259" key="7">
    <source>
        <dbReference type="Pfam" id="PF01494"/>
    </source>
</evidence>
<accession>A0A139AFA7</accession>
<evidence type="ECO:0000256" key="4">
    <source>
        <dbReference type="ARBA" id="ARBA00023002"/>
    </source>
</evidence>